<proteinExistence type="predicted"/>
<reference evidence="2 3" key="1">
    <citation type="submission" date="2020-03" db="EMBL/GenBank/DDBJ databases">
        <title>Genomic Encyclopedia of Type Strains, Phase IV (KMG-IV): sequencing the most valuable type-strain genomes for metagenomic binning, comparative biology and taxonomic classification.</title>
        <authorList>
            <person name="Goeker M."/>
        </authorList>
    </citation>
    <scope>NUCLEOTIDE SEQUENCE [LARGE SCALE GENOMIC DNA]</scope>
    <source>
        <strain evidence="2 3">DSM 19867</strain>
    </source>
</reference>
<evidence type="ECO:0000256" key="1">
    <source>
        <dbReference type="SAM" id="Phobius"/>
    </source>
</evidence>
<keyword evidence="3" id="KW-1185">Reference proteome</keyword>
<accession>A0A846N3M7</accession>
<dbReference type="Pfam" id="PF07301">
    <property type="entry name" value="DUF1453"/>
    <property type="match status" value="1"/>
</dbReference>
<evidence type="ECO:0000313" key="3">
    <source>
        <dbReference type="Proteomes" id="UP000570514"/>
    </source>
</evidence>
<evidence type="ECO:0008006" key="4">
    <source>
        <dbReference type="Google" id="ProtNLM"/>
    </source>
</evidence>
<sequence length="179" mass="18810">MASGYVSYVGPGVFLGLLALRMVRNMRGRPLKPNKLWIRPVFLVVILALAMLHPPALTSLNLAIFAACAVVGAGLGYVLASHQTLSIDTATGTITSKTSVVGMALFLGLLALRYAARQTFGGDPMGPHSDSVLLYTDAGLIFVVAMVAAQAWETWRRAMALLQGQGGNSVPAQAGNQAE</sequence>
<keyword evidence="1" id="KW-0812">Transmembrane</keyword>
<keyword evidence="1" id="KW-0472">Membrane</keyword>
<gene>
    <name evidence="2" type="ORF">FHS83_003654</name>
</gene>
<dbReference type="EMBL" id="JAASRM010000001">
    <property type="protein sequence ID" value="NIK90336.1"/>
    <property type="molecule type" value="Genomic_DNA"/>
</dbReference>
<dbReference type="Proteomes" id="UP000570514">
    <property type="component" value="Unassembled WGS sequence"/>
</dbReference>
<feature type="transmembrane region" description="Helical" evidence="1">
    <location>
        <begin position="132"/>
        <end position="152"/>
    </location>
</feature>
<evidence type="ECO:0000313" key="2">
    <source>
        <dbReference type="EMBL" id="NIK90336.1"/>
    </source>
</evidence>
<feature type="transmembrane region" description="Helical" evidence="1">
    <location>
        <begin position="6"/>
        <end position="24"/>
    </location>
</feature>
<feature type="transmembrane region" description="Helical" evidence="1">
    <location>
        <begin position="36"/>
        <end position="54"/>
    </location>
</feature>
<dbReference type="RefSeq" id="WP_167084795.1">
    <property type="nucleotide sequence ID" value="NZ_BAAADC010000001.1"/>
</dbReference>
<feature type="transmembrane region" description="Helical" evidence="1">
    <location>
        <begin position="60"/>
        <end position="80"/>
    </location>
</feature>
<name>A0A846N3M7_9PROT</name>
<dbReference type="InterPro" id="IPR058247">
    <property type="entry name" value="DUF1453"/>
</dbReference>
<comment type="caution">
    <text evidence="2">The sequence shown here is derived from an EMBL/GenBank/DDBJ whole genome shotgun (WGS) entry which is preliminary data.</text>
</comment>
<organism evidence="2 3">
    <name type="scientific">Rhizomicrobium palustre</name>
    <dbReference type="NCBI Taxonomy" id="189966"/>
    <lineage>
        <taxon>Bacteria</taxon>
        <taxon>Pseudomonadati</taxon>
        <taxon>Pseudomonadota</taxon>
        <taxon>Alphaproteobacteria</taxon>
        <taxon>Micropepsales</taxon>
        <taxon>Micropepsaceae</taxon>
        <taxon>Rhizomicrobium</taxon>
    </lineage>
</organism>
<keyword evidence="1" id="KW-1133">Transmembrane helix</keyword>
<protein>
    <recommendedName>
        <fullName evidence="4">DUF1453 domain-containing protein</fullName>
    </recommendedName>
</protein>
<dbReference type="AlphaFoldDB" id="A0A846N3M7"/>
<feature type="transmembrane region" description="Helical" evidence="1">
    <location>
        <begin position="92"/>
        <end position="112"/>
    </location>
</feature>